<dbReference type="RefSeq" id="XP_057409678.1">
    <property type="nucleotide sequence ID" value="XM_057553695.1"/>
</dbReference>
<dbReference type="GeneID" id="103015258"/>
<accession>A0ABM3U5P8</accession>
<dbReference type="InterPro" id="IPR011990">
    <property type="entry name" value="TPR-like_helical_dom_sf"/>
</dbReference>
<evidence type="ECO:0000313" key="5">
    <source>
        <dbReference type="RefSeq" id="XP_057409678.1"/>
    </source>
</evidence>
<dbReference type="Gene3D" id="1.25.10.10">
    <property type="entry name" value="Leucine-rich Repeat Variant"/>
    <property type="match status" value="1"/>
</dbReference>
<gene>
    <name evidence="5" type="primary">TTC12</name>
</gene>
<evidence type="ECO:0000256" key="1">
    <source>
        <dbReference type="ARBA" id="ARBA00022737"/>
    </source>
</evidence>
<protein>
    <submittedName>
        <fullName evidence="5">Tetratricopeptide repeat protein 12 isoform X2</fullName>
    </submittedName>
</protein>
<keyword evidence="1" id="KW-0677">Repeat</keyword>
<proteinExistence type="predicted"/>
<dbReference type="InterPro" id="IPR011989">
    <property type="entry name" value="ARM-like"/>
</dbReference>
<dbReference type="Pfam" id="PF07719">
    <property type="entry name" value="TPR_2"/>
    <property type="match status" value="1"/>
</dbReference>
<reference evidence="5" key="1">
    <citation type="submission" date="2025-08" db="UniProtKB">
        <authorList>
            <consortium name="RefSeq"/>
        </authorList>
    </citation>
    <scope>IDENTIFICATION</scope>
</reference>
<sequence>MADYQEEDLQKFLKNVDEITNLIQEMNSDDPVVREKAVLETEKRLQFTEEDQEEDECRTTVNKTMISPPQAPTKNTDEINTEAFLASMEKDAKERAKRRRENKVLADALKEKGNEAFVKGDYETAILCYSEGLEKLKDMKVLYTNRAQAYIKLGDYRKALVDCEWALKCDEKCTKAYFHMGKAHLALKNYSVSRECYQKILEINPQLQTQVKDYLNQVDLREKADLQEKEAQEALDSGMNTAVTTKNLLEILSKPDQIPSFYAGGIEILTDMMKDCTERTLFRTHNGFSIISENEVIRRCFSTAGKDAVEETVCMSVLRLWQAVCSENEENQRLLVLRPDTGQLLPSLLASRVPNIRQQTLALLLQLAQTENGRTLIMGHLDLTGLLEALVSFLDFSDKKANSAMGLLTDLALEERFQVWFQASLPDVLLALTGVLKRDPKVTNTSALCQCIAVMGNLSAEAATRRQMSASEEFRDACLGLVAKCEEDMDLFREVMYTLLGLMMNLCLQSPFVSEVWAMEVSRKCLSLLNSQDGGILTAGGQTASRYAVKILAICTNSYHEAREELIRLDKKLGVLMQLLGSEDEILVGNATLCLGNCVEVPHVASSLLTTDIVPVLLKLAGGDAQKTAVQLNAGIALGKLCTAEPRCTAWQGAQLLLWRKPPHPQGTGESSGCSRRGNTVMGQGSFRAPTAVVFSLFHSRGLLQPLLFLPLLPLPLTPSPLLSVSFLSPLLFQKQTSPASFFFFFFFFAWDLSVWENVL</sequence>
<dbReference type="SMART" id="SM00028">
    <property type="entry name" value="TPR"/>
    <property type="match status" value="3"/>
</dbReference>
<dbReference type="PANTHER" id="PTHR46540:SF1">
    <property type="entry name" value="TETRATRICOPEPTIDE REPEAT PROTEIN 12"/>
    <property type="match status" value="1"/>
</dbReference>
<dbReference type="SUPFAM" id="SSF48371">
    <property type="entry name" value="ARM repeat"/>
    <property type="match status" value="2"/>
</dbReference>
<dbReference type="Pfam" id="PF00515">
    <property type="entry name" value="TPR_1"/>
    <property type="match status" value="1"/>
</dbReference>
<keyword evidence="2 3" id="KW-0802">TPR repeat</keyword>
<dbReference type="PROSITE" id="PS50005">
    <property type="entry name" value="TPR"/>
    <property type="match status" value="1"/>
</dbReference>
<organism evidence="4 5">
    <name type="scientific">Balaenoptera acutorostrata</name>
    <name type="common">Common minke whale</name>
    <name type="synonym">Balaena rostrata</name>
    <dbReference type="NCBI Taxonomy" id="9767"/>
    <lineage>
        <taxon>Eukaryota</taxon>
        <taxon>Metazoa</taxon>
        <taxon>Chordata</taxon>
        <taxon>Craniata</taxon>
        <taxon>Vertebrata</taxon>
        <taxon>Euteleostomi</taxon>
        <taxon>Mammalia</taxon>
        <taxon>Eutheria</taxon>
        <taxon>Laurasiatheria</taxon>
        <taxon>Artiodactyla</taxon>
        <taxon>Whippomorpha</taxon>
        <taxon>Cetacea</taxon>
        <taxon>Mysticeti</taxon>
        <taxon>Balaenopteridae</taxon>
        <taxon>Balaenoptera</taxon>
    </lineage>
</organism>
<evidence type="ECO:0000256" key="2">
    <source>
        <dbReference type="ARBA" id="ARBA00022803"/>
    </source>
</evidence>
<dbReference type="Gene3D" id="1.25.40.10">
    <property type="entry name" value="Tetratricopeptide repeat domain"/>
    <property type="match status" value="1"/>
</dbReference>
<dbReference type="InterPro" id="IPR043195">
    <property type="entry name" value="TTC12"/>
</dbReference>
<dbReference type="InterPro" id="IPR016024">
    <property type="entry name" value="ARM-type_fold"/>
</dbReference>
<keyword evidence="4" id="KW-1185">Reference proteome</keyword>
<evidence type="ECO:0000313" key="4">
    <source>
        <dbReference type="Proteomes" id="UP001652580"/>
    </source>
</evidence>
<evidence type="ECO:0000256" key="3">
    <source>
        <dbReference type="PROSITE-ProRule" id="PRU00339"/>
    </source>
</evidence>
<name>A0ABM3U5P8_BALAC</name>
<dbReference type="InterPro" id="IPR013105">
    <property type="entry name" value="TPR_2"/>
</dbReference>
<dbReference type="SUPFAM" id="SSF48452">
    <property type="entry name" value="TPR-like"/>
    <property type="match status" value="1"/>
</dbReference>
<feature type="repeat" description="TPR" evidence="3">
    <location>
        <begin position="174"/>
        <end position="207"/>
    </location>
</feature>
<dbReference type="Proteomes" id="UP001652580">
    <property type="component" value="Chromosome 9"/>
</dbReference>
<dbReference type="InterPro" id="IPR019734">
    <property type="entry name" value="TPR_rpt"/>
</dbReference>
<dbReference type="PANTHER" id="PTHR46540">
    <property type="entry name" value="TETRATRICOPEPTIDE REPEAT PROTEIN 12"/>
    <property type="match status" value="1"/>
</dbReference>